<organism evidence="1 2">
    <name type="scientific">Sphaerotilus uruguayifluvii</name>
    <dbReference type="NCBI Taxonomy" id="2735897"/>
    <lineage>
        <taxon>Bacteria</taxon>
        <taxon>Pseudomonadati</taxon>
        <taxon>Pseudomonadota</taxon>
        <taxon>Betaproteobacteria</taxon>
        <taxon>Burkholderiales</taxon>
        <taxon>Sphaerotilaceae</taxon>
        <taxon>Sphaerotilus</taxon>
    </lineage>
</organism>
<reference evidence="1 2" key="1">
    <citation type="submission" date="2020-05" db="EMBL/GenBank/DDBJ databases">
        <title>Genomic Encyclopedia of Type Strains, Phase IV (KMG-V): Genome sequencing to study the core and pangenomes of soil and plant-associated prokaryotes.</title>
        <authorList>
            <person name="Whitman W."/>
        </authorList>
    </citation>
    <scope>NUCLEOTIDE SEQUENCE [LARGE SCALE GENOMIC DNA]</scope>
    <source>
        <strain evidence="1 2">C29</strain>
    </source>
</reference>
<sequence>MTTAISCDRRVLRVALPLLAAATLAGCVVVPVPGPGPGRHHGYGRDVVVVPPAPAPVPQVIVVPEDDRRWRGRGDRRGGRWRED</sequence>
<dbReference type="Proteomes" id="UP001516061">
    <property type="component" value="Unassembled WGS sequence"/>
</dbReference>
<keyword evidence="2" id="KW-1185">Reference proteome</keyword>
<accession>A0ABX2G155</accession>
<dbReference type="RefSeq" id="WP_173804479.1">
    <property type="nucleotide sequence ID" value="NZ_JABSNM010000004.1"/>
</dbReference>
<proteinExistence type="predicted"/>
<evidence type="ECO:0000313" key="1">
    <source>
        <dbReference type="EMBL" id="NRT55506.1"/>
    </source>
</evidence>
<evidence type="ECO:0008006" key="3">
    <source>
        <dbReference type="Google" id="ProtNLM"/>
    </source>
</evidence>
<dbReference type="EMBL" id="JABSNM010000004">
    <property type="protein sequence ID" value="NRT55506.1"/>
    <property type="molecule type" value="Genomic_DNA"/>
</dbReference>
<protein>
    <recommendedName>
        <fullName evidence="3">Lipoprotein</fullName>
    </recommendedName>
</protein>
<evidence type="ECO:0000313" key="2">
    <source>
        <dbReference type="Proteomes" id="UP001516061"/>
    </source>
</evidence>
<name>A0ABX2G155_9BURK</name>
<comment type="caution">
    <text evidence="1">The sequence shown here is derived from an EMBL/GenBank/DDBJ whole genome shotgun (WGS) entry which is preliminary data.</text>
</comment>
<gene>
    <name evidence="1" type="ORF">HNQ01_001218</name>
</gene>